<accession>A0A9D4TL43</accession>
<protein>
    <submittedName>
        <fullName evidence="2">Uncharacterized protein</fullName>
    </submittedName>
</protein>
<organism evidence="2 3">
    <name type="scientific">Chlorella vulgaris</name>
    <name type="common">Green alga</name>
    <dbReference type="NCBI Taxonomy" id="3077"/>
    <lineage>
        <taxon>Eukaryota</taxon>
        <taxon>Viridiplantae</taxon>
        <taxon>Chlorophyta</taxon>
        <taxon>core chlorophytes</taxon>
        <taxon>Trebouxiophyceae</taxon>
        <taxon>Chlorellales</taxon>
        <taxon>Chlorellaceae</taxon>
        <taxon>Chlorella clade</taxon>
        <taxon>Chlorella</taxon>
    </lineage>
</organism>
<feature type="region of interest" description="Disordered" evidence="1">
    <location>
        <begin position="175"/>
        <end position="208"/>
    </location>
</feature>
<dbReference type="EMBL" id="SIDB01000009">
    <property type="protein sequence ID" value="KAI3428434.1"/>
    <property type="molecule type" value="Genomic_DNA"/>
</dbReference>
<evidence type="ECO:0000313" key="2">
    <source>
        <dbReference type="EMBL" id="KAI3428434.1"/>
    </source>
</evidence>
<evidence type="ECO:0000256" key="1">
    <source>
        <dbReference type="SAM" id="MobiDB-lite"/>
    </source>
</evidence>
<proteinExistence type="predicted"/>
<sequence length="637" mass="68011">MHDSEHDAAYRAASLLAACMAGGNSVDLTKSLHALLPAARYFAVAVKVGSEAHLSFQLHLGSTASGGGNGAPVFGPDGATTLPEPTASSTGRWHRMSLSACAGTLSGWVASSERAVAVLADRGDSKWRDVTEVQQRSPCGAFVCLPLAAHQQQQQEQQLQLLKRQEQLQMHELHQLQRDRTSQQGQAPPAAVQPAAGPSGQAAATPACDPAAHNAALFAEESLPCEAQEQQQLWNGDGEQGQCFGTLTIGFDSGVAASSGSSIRGTLLLARELWQENVRDQLLQLAVASAALVSARSPSTSGSLAAIPEEQSEEEEEEEEEEAEEEEEGDLLEEMIAAADDELRTNGEGGREAAAGSAYHSAHSTTPLPAPMLAAGNVTLAASPAYGLGTPLPLLSGSADPRLLSFLDEGEESDFERYHASRMMKLDALACFAKGTLKVLQGPSSMLSHPRLLQAWTLVPDLSWLYLLLPLMLISSPLLHSKYLKHREKLILAISLMSLLWSCFSDCMLAATEDPVESATPPSRWCTAVPSSLLLFQVRFKFQLPLAMLGLAASAICHVCRETRAVVLCDGTCTAASPLQRCLAAMHGGASARDLTKAAAQLLLLYILEVHTRRHFMLARRRSQRQQAAAQLPGQVQ</sequence>
<reference evidence="2" key="1">
    <citation type="journal article" date="2019" name="Plant J.">
        <title>Chlorella vulgaris genome assembly and annotation reveals the molecular basis for metabolic acclimation to high light conditions.</title>
        <authorList>
            <person name="Cecchin M."/>
            <person name="Marcolungo L."/>
            <person name="Rossato M."/>
            <person name="Girolomoni L."/>
            <person name="Cosentino E."/>
            <person name="Cuine S."/>
            <person name="Li-Beisson Y."/>
            <person name="Delledonne M."/>
            <person name="Ballottari M."/>
        </authorList>
    </citation>
    <scope>NUCLEOTIDE SEQUENCE</scope>
    <source>
        <strain evidence="2">211/11P</strain>
    </source>
</reference>
<comment type="caution">
    <text evidence="2">The sequence shown here is derived from an EMBL/GenBank/DDBJ whole genome shotgun (WGS) entry which is preliminary data.</text>
</comment>
<dbReference type="Proteomes" id="UP001055712">
    <property type="component" value="Unassembled WGS sequence"/>
</dbReference>
<reference evidence="2" key="2">
    <citation type="submission" date="2020-11" db="EMBL/GenBank/DDBJ databases">
        <authorList>
            <person name="Cecchin M."/>
            <person name="Marcolungo L."/>
            <person name="Rossato M."/>
            <person name="Girolomoni L."/>
            <person name="Cosentino E."/>
            <person name="Cuine S."/>
            <person name="Li-Beisson Y."/>
            <person name="Delledonne M."/>
            <person name="Ballottari M."/>
        </authorList>
    </citation>
    <scope>NUCLEOTIDE SEQUENCE</scope>
    <source>
        <strain evidence="2">211/11P</strain>
        <tissue evidence="2">Whole cell</tissue>
    </source>
</reference>
<feature type="region of interest" description="Disordered" evidence="1">
    <location>
        <begin position="298"/>
        <end position="330"/>
    </location>
</feature>
<feature type="compositionally biased region" description="Acidic residues" evidence="1">
    <location>
        <begin position="310"/>
        <end position="330"/>
    </location>
</feature>
<evidence type="ECO:0000313" key="3">
    <source>
        <dbReference type="Proteomes" id="UP001055712"/>
    </source>
</evidence>
<feature type="compositionally biased region" description="Low complexity" evidence="1">
    <location>
        <begin position="183"/>
        <end position="208"/>
    </location>
</feature>
<dbReference type="AlphaFoldDB" id="A0A9D4TL43"/>
<feature type="region of interest" description="Disordered" evidence="1">
    <location>
        <begin position="69"/>
        <end position="90"/>
    </location>
</feature>
<gene>
    <name evidence="2" type="ORF">D9Q98_007261</name>
</gene>
<name>A0A9D4TL43_CHLVU</name>
<keyword evidence="3" id="KW-1185">Reference proteome</keyword>